<evidence type="ECO:0000259" key="1">
    <source>
        <dbReference type="SMART" id="SM01155"/>
    </source>
</evidence>
<evidence type="ECO:0000313" key="3">
    <source>
        <dbReference type="Proteomes" id="UP001233999"/>
    </source>
</evidence>
<dbReference type="AlphaFoldDB" id="A0AAD7ZJK1"/>
<feature type="domain" description="Ribosomal protein mS38 C-terminal" evidence="1">
    <location>
        <begin position="132"/>
        <end position="165"/>
    </location>
</feature>
<accession>A0AAD7ZJK1</accession>
<protein>
    <recommendedName>
        <fullName evidence="1">Ribosomal protein mS38 C-terminal domain-containing protein</fullName>
    </recommendedName>
</protein>
<comment type="caution">
    <text evidence="2">The sequence shown here is derived from an EMBL/GenBank/DDBJ whole genome shotgun (WGS) entry which is preliminary data.</text>
</comment>
<dbReference type="InterPro" id="IPR013177">
    <property type="entry name" value="Ribosomal_mS38_C"/>
</dbReference>
<dbReference type="EMBL" id="JASPKZ010007891">
    <property type="protein sequence ID" value="KAJ9581551.1"/>
    <property type="molecule type" value="Genomic_DNA"/>
</dbReference>
<sequence>MSMFREAISRTSSVSRILWNGTGNNWKQVSSAEIQNLSRSLCSPHKNTNFCNSKLKSLPLQDSLSNFPILNTQSDRLYVTNIFNKPQIRIELPISSIVENFKLPPVRDVIITNNTVPQPVEAPSQANIAEKQAARLIVIRRQKMKKHKLRKLRIKMKYEWAKVRQRREMRKEKAFQAQLIAQIKDAEKFDAETYVAGRIAKAHELENLNNSIRKTRPKL</sequence>
<reference evidence="2" key="1">
    <citation type="journal article" date="2023" name="IScience">
        <title>Live-bearing cockroach genome reveals convergent evolutionary mechanisms linked to viviparity in insects and beyond.</title>
        <authorList>
            <person name="Fouks B."/>
            <person name="Harrison M.C."/>
            <person name="Mikhailova A.A."/>
            <person name="Marchal E."/>
            <person name="English S."/>
            <person name="Carruthers M."/>
            <person name="Jennings E.C."/>
            <person name="Chiamaka E.L."/>
            <person name="Frigard R.A."/>
            <person name="Pippel M."/>
            <person name="Attardo G.M."/>
            <person name="Benoit J.B."/>
            <person name="Bornberg-Bauer E."/>
            <person name="Tobe S.S."/>
        </authorList>
    </citation>
    <scope>NUCLEOTIDE SEQUENCE</scope>
    <source>
        <strain evidence="2">Stay&amp;Tobe</strain>
    </source>
</reference>
<dbReference type="SMART" id="SM01155">
    <property type="entry name" value="DUF1713"/>
    <property type="match status" value="1"/>
</dbReference>
<reference evidence="2" key="2">
    <citation type="submission" date="2023-05" db="EMBL/GenBank/DDBJ databases">
        <authorList>
            <person name="Fouks B."/>
        </authorList>
    </citation>
    <scope>NUCLEOTIDE SEQUENCE</scope>
    <source>
        <strain evidence="2">Stay&amp;Tobe</strain>
        <tissue evidence="2">Testes</tissue>
    </source>
</reference>
<organism evidence="2 3">
    <name type="scientific">Diploptera punctata</name>
    <name type="common">Pacific beetle cockroach</name>
    <dbReference type="NCBI Taxonomy" id="6984"/>
    <lineage>
        <taxon>Eukaryota</taxon>
        <taxon>Metazoa</taxon>
        <taxon>Ecdysozoa</taxon>
        <taxon>Arthropoda</taxon>
        <taxon>Hexapoda</taxon>
        <taxon>Insecta</taxon>
        <taxon>Pterygota</taxon>
        <taxon>Neoptera</taxon>
        <taxon>Polyneoptera</taxon>
        <taxon>Dictyoptera</taxon>
        <taxon>Blattodea</taxon>
        <taxon>Blaberoidea</taxon>
        <taxon>Blaberidae</taxon>
        <taxon>Diplopterinae</taxon>
        <taxon>Diploptera</taxon>
    </lineage>
</organism>
<proteinExistence type="predicted"/>
<evidence type="ECO:0000313" key="2">
    <source>
        <dbReference type="EMBL" id="KAJ9581551.1"/>
    </source>
</evidence>
<dbReference type="Pfam" id="PF08213">
    <property type="entry name" value="COX24_C"/>
    <property type="match status" value="1"/>
</dbReference>
<keyword evidence="3" id="KW-1185">Reference proteome</keyword>
<dbReference type="Proteomes" id="UP001233999">
    <property type="component" value="Unassembled WGS sequence"/>
</dbReference>
<name>A0AAD7ZJK1_DIPPU</name>
<gene>
    <name evidence="2" type="ORF">L9F63_023271</name>
</gene>